<evidence type="ECO:0000313" key="10">
    <source>
        <dbReference type="EMBL" id="EEH63740.1"/>
    </source>
</evidence>
<evidence type="ECO:0000256" key="2">
    <source>
        <dbReference type="ARBA" id="ARBA00022475"/>
    </source>
</evidence>
<reference evidence="10 11" key="1">
    <citation type="submission" date="2009-01" db="EMBL/GenBank/DDBJ databases">
        <authorList>
            <person name="Qin X."/>
            <person name="Bachman B."/>
            <person name="Battles P."/>
            <person name="Bell A."/>
            <person name="Bess C."/>
            <person name="Bickham C."/>
            <person name="Chaboub L."/>
            <person name="Chen D."/>
            <person name="Coyle M."/>
            <person name="Deiros D.R."/>
            <person name="Dinh H."/>
            <person name="Forbes L."/>
            <person name="Fowler G."/>
            <person name="Francisco L."/>
            <person name="Fu Q."/>
            <person name="Gubbala S."/>
            <person name="Hale W."/>
            <person name="Han Y."/>
            <person name="Hemphill L."/>
            <person name="Highlander S.K."/>
            <person name="Hirani K."/>
            <person name="Hogues M."/>
            <person name="Jackson L."/>
            <person name="Jakkamsetti A."/>
            <person name="Javaid M."/>
            <person name="Jiang H."/>
            <person name="Korchina V."/>
            <person name="Kovar C."/>
            <person name="Lara F."/>
            <person name="Lee S."/>
            <person name="Mata R."/>
            <person name="Mathew T."/>
            <person name="Moen C."/>
            <person name="Morales K."/>
            <person name="Munidasa M."/>
            <person name="Nazareth L."/>
            <person name="Ngo R."/>
            <person name="Nguyen L."/>
            <person name="Okwuonu G."/>
            <person name="Ongeri F."/>
            <person name="Patil S."/>
            <person name="Petrosino J."/>
            <person name="Pham C."/>
            <person name="Pham P."/>
            <person name="Pu L.-L."/>
            <person name="Puazo M."/>
            <person name="Raj R."/>
            <person name="Reid J."/>
            <person name="Rouhana J."/>
            <person name="Saada N."/>
            <person name="Shang Y."/>
            <person name="Simmons D."/>
            <person name="Thornton R."/>
            <person name="Warren J."/>
            <person name="Weissenberger G."/>
            <person name="Zhang J."/>
            <person name="Zhang L."/>
            <person name="Zhou C."/>
            <person name="Zhu D."/>
            <person name="Muzny D."/>
            <person name="Worley K."/>
            <person name="Gibbs R."/>
        </authorList>
    </citation>
    <scope>NUCLEOTIDE SEQUENCE [LARGE SCALE GENOMIC DNA]</scope>
    <source>
        <strain evidence="10 11">DSM 15436</strain>
    </source>
</reference>
<protein>
    <submittedName>
        <fullName evidence="10">Acyltransferase</fullName>
    </submittedName>
</protein>
<feature type="transmembrane region" description="Helical" evidence="8">
    <location>
        <begin position="93"/>
        <end position="120"/>
    </location>
</feature>
<name>C0W116_9ACTO</name>
<dbReference type="STRING" id="525245.HMPREF0044_0759"/>
<dbReference type="PANTHER" id="PTHR23028">
    <property type="entry name" value="ACETYLTRANSFERASE"/>
    <property type="match status" value="1"/>
</dbReference>
<accession>C0W116</accession>
<dbReference type="eggNOG" id="COG1835">
    <property type="taxonomic scope" value="Bacteria"/>
</dbReference>
<evidence type="ECO:0000256" key="5">
    <source>
        <dbReference type="ARBA" id="ARBA00022989"/>
    </source>
</evidence>
<feature type="transmembrane region" description="Helical" evidence="8">
    <location>
        <begin position="161"/>
        <end position="177"/>
    </location>
</feature>
<dbReference type="GO" id="GO:0005886">
    <property type="term" value="C:plasma membrane"/>
    <property type="evidence" value="ECO:0007669"/>
    <property type="project" value="UniProtKB-SubCell"/>
</dbReference>
<evidence type="ECO:0000256" key="4">
    <source>
        <dbReference type="ARBA" id="ARBA00022692"/>
    </source>
</evidence>
<dbReference type="RefSeq" id="WP_006546531.1">
    <property type="nucleotide sequence ID" value="NZ_DS999543.1"/>
</dbReference>
<comment type="subcellular location">
    <subcellularLocation>
        <location evidence="1">Cell membrane</location>
        <topology evidence="1">Multi-pass membrane protein</topology>
    </subcellularLocation>
</comment>
<keyword evidence="3 10" id="KW-0808">Transferase</keyword>
<feature type="transmembrane region" description="Helical" evidence="8">
    <location>
        <begin position="273"/>
        <end position="294"/>
    </location>
</feature>
<organism evidence="10 11">
    <name type="scientific">Gleimia coleocanis DSM 15436</name>
    <dbReference type="NCBI Taxonomy" id="525245"/>
    <lineage>
        <taxon>Bacteria</taxon>
        <taxon>Bacillati</taxon>
        <taxon>Actinomycetota</taxon>
        <taxon>Actinomycetes</taxon>
        <taxon>Actinomycetales</taxon>
        <taxon>Actinomycetaceae</taxon>
        <taxon>Gleimia</taxon>
    </lineage>
</organism>
<dbReference type="PANTHER" id="PTHR23028:SF53">
    <property type="entry name" value="ACYL_TRANSF_3 DOMAIN-CONTAINING PROTEIN"/>
    <property type="match status" value="1"/>
</dbReference>
<feature type="transmembrane region" description="Helical" evidence="8">
    <location>
        <begin position="50"/>
        <end position="72"/>
    </location>
</feature>
<dbReference type="GO" id="GO:0016747">
    <property type="term" value="F:acyltransferase activity, transferring groups other than amino-acyl groups"/>
    <property type="evidence" value="ECO:0007669"/>
    <property type="project" value="InterPro"/>
</dbReference>
<dbReference type="SUPFAM" id="SSF52266">
    <property type="entry name" value="SGNH hydrolase"/>
    <property type="match status" value="1"/>
</dbReference>
<evidence type="ECO:0000256" key="7">
    <source>
        <dbReference type="ARBA" id="ARBA00023315"/>
    </source>
</evidence>
<evidence type="ECO:0000256" key="1">
    <source>
        <dbReference type="ARBA" id="ARBA00004651"/>
    </source>
</evidence>
<proteinExistence type="predicted"/>
<feature type="transmembrane region" description="Helical" evidence="8">
    <location>
        <begin position="184"/>
        <end position="202"/>
    </location>
</feature>
<keyword evidence="5 8" id="KW-1133">Transmembrane helix</keyword>
<dbReference type="InterPro" id="IPR002656">
    <property type="entry name" value="Acyl_transf_3_dom"/>
</dbReference>
<evidence type="ECO:0000256" key="6">
    <source>
        <dbReference type="ARBA" id="ARBA00023136"/>
    </source>
</evidence>
<keyword evidence="7 10" id="KW-0012">Acyltransferase</keyword>
<dbReference type="GO" id="GO:0009103">
    <property type="term" value="P:lipopolysaccharide biosynthetic process"/>
    <property type="evidence" value="ECO:0007669"/>
    <property type="project" value="TreeGrafter"/>
</dbReference>
<dbReference type="HOGENOM" id="CLU_005679_11_2_11"/>
<dbReference type="EMBL" id="ACFG01000030">
    <property type="protein sequence ID" value="EEH63740.1"/>
    <property type="molecule type" value="Genomic_DNA"/>
</dbReference>
<keyword evidence="4 8" id="KW-0812">Transmembrane</keyword>
<evidence type="ECO:0000313" key="11">
    <source>
        <dbReference type="Proteomes" id="UP000010301"/>
    </source>
</evidence>
<feature type="transmembrane region" description="Helical" evidence="8">
    <location>
        <begin position="247"/>
        <end position="267"/>
    </location>
</feature>
<feature type="transmembrane region" description="Helical" evidence="8">
    <location>
        <begin position="410"/>
        <end position="431"/>
    </location>
</feature>
<keyword evidence="2" id="KW-1003">Cell membrane</keyword>
<dbReference type="Proteomes" id="UP000010301">
    <property type="component" value="Unassembled WGS sequence"/>
</dbReference>
<dbReference type="InterPro" id="IPR036514">
    <property type="entry name" value="SGNH_hydro_sf"/>
</dbReference>
<comment type="caution">
    <text evidence="10">The sequence shown here is derived from an EMBL/GenBank/DDBJ whole genome shotgun (WGS) entry which is preliminary data.</text>
</comment>
<evidence type="ECO:0000259" key="9">
    <source>
        <dbReference type="Pfam" id="PF01757"/>
    </source>
</evidence>
<feature type="domain" description="Acyltransferase 3" evidence="9">
    <location>
        <begin position="25"/>
        <end position="361"/>
    </location>
</feature>
<keyword evidence="11" id="KW-1185">Reference proteome</keyword>
<gene>
    <name evidence="10" type="ORF">HMPREF0044_0759</name>
</gene>
<dbReference type="AlphaFoldDB" id="C0W116"/>
<dbReference type="Pfam" id="PF01757">
    <property type="entry name" value="Acyl_transf_3"/>
    <property type="match status" value="1"/>
</dbReference>
<keyword evidence="6 8" id="KW-0472">Membrane</keyword>
<feature type="transmembrane region" description="Helical" evidence="8">
    <location>
        <begin position="344"/>
        <end position="365"/>
    </location>
</feature>
<sequence length="642" mass="70818">MVAVNQAGESTGLNPQKTGSLRPIRGLDGLRALAALAVLGYHLLPGQIVGGFLGVDVFFVLSGFLITSLLVSEYDRKGALDLKRFWIRRVRRLFPAAFLMAIVTVIVAGLFSIDLLAGIIPQFLGVITFSYNWVEIFQGASYFDIASPHLWTNVWSLAVEQQFYLIWPLVTVIILRLRKSAQWAVPFVLAIISAGLMAWYVTDANDFTRAYQGTDSHAFGLMAGSSLAFLSDKPFTSHAPSAWYNRFARGFLSWVGLVVMLATYYFIPDNQTWVYPAGMLISVTATVLVIQGFLPTVDSGSGPGKLLAGFLSLAPFRWLGERSYGIYLWHWPIWVIVVTQFPRLSTWTVAVVVLLLSVLIAHLSFEFVEEPMRRNGIFPTIRGWLGDSVTLGAPTKLAEYQGRRFSFWQALAPALALITVLGVVLGFFFIAPEKSSAQKVVEAGQDSKPKGPFSLLRADAPQLPFIALPELQELDPVDITGQNIYVLGDSVTVASTPSLEAVFPGIYVDAAVSRHMYQAPEMIAAAATTGQLRPYVVVSLATNSEAEIQYLETILNEIGPTRRLILVTGFGPERIEWIAASNKNIRDFAKKYPSRVRVANWDEAIAPHTDYLASDFIHPSVEGGDVFAGELKTTLESYYQKK</sequence>
<evidence type="ECO:0000256" key="3">
    <source>
        <dbReference type="ARBA" id="ARBA00022679"/>
    </source>
</evidence>
<dbReference type="Gene3D" id="3.40.50.1110">
    <property type="entry name" value="SGNH hydrolase"/>
    <property type="match status" value="1"/>
</dbReference>
<dbReference type="InterPro" id="IPR050879">
    <property type="entry name" value="Acyltransferase_3"/>
</dbReference>
<evidence type="ECO:0000256" key="8">
    <source>
        <dbReference type="SAM" id="Phobius"/>
    </source>
</evidence>